<sequence>MTSVSTPTTGPRSSAVFGVSRWLLRILLTLTALLLFTQPVSIGQYLQGRFTMLDMHAAVGSGVIVVSFFAACAAVFYTIVGGRVWVPITVGVTGFLIEIQVGMGYAHQLGIHVPLGVTIIAAGILLAIWVWTPASGRSRARRRPPIKTPDEVDRDPERVIG</sequence>
<accession>A0A1H1Y338</accession>
<proteinExistence type="predicted"/>
<gene>
    <name evidence="3" type="ORF">SAMN04489812_4353</name>
</gene>
<feature type="compositionally biased region" description="Basic and acidic residues" evidence="1">
    <location>
        <begin position="148"/>
        <end position="161"/>
    </location>
</feature>
<evidence type="ECO:0000256" key="1">
    <source>
        <dbReference type="SAM" id="MobiDB-lite"/>
    </source>
</evidence>
<evidence type="ECO:0000256" key="2">
    <source>
        <dbReference type="SAM" id="Phobius"/>
    </source>
</evidence>
<dbReference type="OrthoDB" id="3697516at2"/>
<dbReference type="Proteomes" id="UP000199103">
    <property type="component" value="Chromosome I"/>
</dbReference>
<keyword evidence="2" id="KW-1133">Transmembrane helix</keyword>
<dbReference type="STRING" id="630515.SAMN04489812_4353"/>
<keyword evidence="2" id="KW-0812">Transmembrane</keyword>
<reference evidence="3 4" key="1">
    <citation type="submission" date="2016-10" db="EMBL/GenBank/DDBJ databases">
        <authorList>
            <person name="de Groot N.N."/>
        </authorList>
    </citation>
    <scope>NUCLEOTIDE SEQUENCE [LARGE SCALE GENOMIC DNA]</scope>
    <source>
        <strain evidence="3 4">DSM 21800</strain>
    </source>
</reference>
<keyword evidence="4" id="KW-1185">Reference proteome</keyword>
<dbReference type="AlphaFoldDB" id="A0A1H1Y338"/>
<feature type="transmembrane region" description="Helical" evidence="2">
    <location>
        <begin position="111"/>
        <end position="132"/>
    </location>
</feature>
<feature type="region of interest" description="Disordered" evidence="1">
    <location>
        <begin position="138"/>
        <end position="161"/>
    </location>
</feature>
<dbReference type="RefSeq" id="WP_157683607.1">
    <property type="nucleotide sequence ID" value="NZ_LT629772.1"/>
</dbReference>
<evidence type="ECO:0000313" key="3">
    <source>
        <dbReference type="EMBL" id="SDT15416.1"/>
    </source>
</evidence>
<evidence type="ECO:0000313" key="4">
    <source>
        <dbReference type="Proteomes" id="UP000199103"/>
    </source>
</evidence>
<evidence type="ECO:0008006" key="5">
    <source>
        <dbReference type="Google" id="ProtNLM"/>
    </source>
</evidence>
<dbReference type="EMBL" id="LT629772">
    <property type="protein sequence ID" value="SDT15416.1"/>
    <property type="molecule type" value="Genomic_DNA"/>
</dbReference>
<feature type="transmembrane region" description="Helical" evidence="2">
    <location>
        <begin position="22"/>
        <end position="46"/>
    </location>
</feature>
<keyword evidence="2" id="KW-0472">Membrane</keyword>
<organism evidence="3 4">
    <name type="scientific">Microlunatus soli</name>
    <dbReference type="NCBI Taxonomy" id="630515"/>
    <lineage>
        <taxon>Bacteria</taxon>
        <taxon>Bacillati</taxon>
        <taxon>Actinomycetota</taxon>
        <taxon>Actinomycetes</taxon>
        <taxon>Propionibacteriales</taxon>
        <taxon>Propionibacteriaceae</taxon>
        <taxon>Microlunatus</taxon>
    </lineage>
</organism>
<feature type="transmembrane region" description="Helical" evidence="2">
    <location>
        <begin position="58"/>
        <end position="77"/>
    </location>
</feature>
<feature type="transmembrane region" description="Helical" evidence="2">
    <location>
        <begin position="84"/>
        <end position="105"/>
    </location>
</feature>
<protein>
    <recommendedName>
        <fullName evidence="5">Integral membrane protein</fullName>
    </recommendedName>
</protein>
<name>A0A1H1Y338_9ACTN</name>